<comment type="caution">
    <text evidence="1">The sequence shown here is derived from an EMBL/GenBank/DDBJ whole genome shotgun (WGS) entry which is preliminary data.</text>
</comment>
<dbReference type="EMBL" id="AZBU02000001">
    <property type="protein sequence ID" value="TMS35019.1"/>
    <property type="molecule type" value="Genomic_DNA"/>
</dbReference>
<dbReference type="EMBL" id="CM016762">
    <property type="protein sequence ID" value="TMS35019.1"/>
    <property type="molecule type" value="Genomic_DNA"/>
</dbReference>
<organism evidence="1 2">
    <name type="scientific">Steinernema carpocapsae</name>
    <name type="common">Entomopathogenic nematode</name>
    <dbReference type="NCBI Taxonomy" id="34508"/>
    <lineage>
        <taxon>Eukaryota</taxon>
        <taxon>Metazoa</taxon>
        <taxon>Ecdysozoa</taxon>
        <taxon>Nematoda</taxon>
        <taxon>Chromadorea</taxon>
        <taxon>Rhabditida</taxon>
        <taxon>Tylenchina</taxon>
        <taxon>Panagrolaimomorpha</taxon>
        <taxon>Strongyloidoidea</taxon>
        <taxon>Steinernematidae</taxon>
        <taxon>Steinernema</taxon>
    </lineage>
</organism>
<name>A0A4U8UR95_STECR</name>
<reference evidence="1 2" key="2">
    <citation type="journal article" date="2019" name="G3 (Bethesda)">
        <title>Hybrid Assembly of the Genome of the Entomopathogenic Nematode Steinernema carpocapsae Identifies the X-Chromosome.</title>
        <authorList>
            <person name="Serra L."/>
            <person name="Macchietto M."/>
            <person name="Macias-Munoz A."/>
            <person name="McGill C.J."/>
            <person name="Rodriguez I.M."/>
            <person name="Rodriguez B."/>
            <person name="Murad R."/>
            <person name="Mortazavi A."/>
        </authorList>
    </citation>
    <scope>NUCLEOTIDE SEQUENCE [LARGE SCALE GENOMIC DNA]</scope>
    <source>
        <strain evidence="1 2">ALL</strain>
    </source>
</reference>
<keyword evidence="2" id="KW-1185">Reference proteome</keyword>
<dbReference type="Proteomes" id="UP000298663">
    <property type="component" value="Chromosome X"/>
</dbReference>
<evidence type="ECO:0000313" key="1">
    <source>
        <dbReference type="EMBL" id="TMS35019.1"/>
    </source>
</evidence>
<accession>A0A4U8UR95</accession>
<evidence type="ECO:0000313" key="2">
    <source>
        <dbReference type="Proteomes" id="UP000298663"/>
    </source>
</evidence>
<gene>
    <name evidence="1" type="ORF">L596_002501</name>
</gene>
<dbReference type="AlphaFoldDB" id="A0A4U8UR95"/>
<sequence length="78" mass="8921">MSVSHIIQNPLIVFVPIFSLFSPKSAGRQLVRPVMCTSQGERHKVELDPDSVDLEMRMSDHNKELYLSCVETGERYNN</sequence>
<reference evidence="1 2" key="1">
    <citation type="journal article" date="2015" name="Genome Biol.">
        <title>Comparative genomics of Steinernema reveals deeply conserved gene regulatory networks.</title>
        <authorList>
            <person name="Dillman A.R."/>
            <person name="Macchietto M."/>
            <person name="Porter C.F."/>
            <person name="Rogers A."/>
            <person name="Williams B."/>
            <person name="Antoshechkin I."/>
            <person name="Lee M.M."/>
            <person name="Goodwin Z."/>
            <person name="Lu X."/>
            <person name="Lewis E.E."/>
            <person name="Goodrich-Blair H."/>
            <person name="Stock S.P."/>
            <person name="Adams B.J."/>
            <person name="Sternberg P.W."/>
            <person name="Mortazavi A."/>
        </authorList>
    </citation>
    <scope>NUCLEOTIDE SEQUENCE [LARGE SCALE GENOMIC DNA]</scope>
    <source>
        <strain evidence="1 2">ALL</strain>
    </source>
</reference>
<proteinExistence type="predicted"/>
<protein>
    <submittedName>
        <fullName evidence="1">Uncharacterized protein</fullName>
    </submittedName>
</protein>